<reference evidence="2 3" key="1">
    <citation type="submission" date="2019-06" db="EMBL/GenBank/DDBJ databases">
        <title>Genome Sequence of the Brown Rot Fungal Pathogen Monilinia laxa.</title>
        <authorList>
            <person name="De Miccolis Angelini R.M."/>
            <person name="Landi L."/>
            <person name="Abate D."/>
            <person name="Pollastro S."/>
            <person name="Romanazzi G."/>
            <person name="Faretra F."/>
        </authorList>
    </citation>
    <scope>NUCLEOTIDE SEQUENCE [LARGE SCALE GENOMIC DNA]</scope>
    <source>
        <strain evidence="2 3">Mlax316</strain>
    </source>
</reference>
<evidence type="ECO:0000313" key="2">
    <source>
        <dbReference type="EMBL" id="KAB8300308.1"/>
    </source>
</evidence>
<dbReference type="AlphaFoldDB" id="A0A5N6KAW7"/>
<sequence length="187" mass="20376">MSTNKSRRPKTADQKLIPKFTTDRSSPSPEPAAYPIAIRRFIPTLPSSHPSDRSTSSKAPKDLQLPSNQEVLSPNLQITTKYSSCNQASLRELYPIYFPQNLSNPSYSKIATSHPPNSSQSTKHTNTTPKPPSNPPTRISNPHLPIAQPAIKSTITPTDSIKVPPTQALPQEPPPPPNIPPAQKPNA</sequence>
<evidence type="ECO:0000256" key="1">
    <source>
        <dbReference type="SAM" id="MobiDB-lite"/>
    </source>
</evidence>
<feature type="compositionally biased region" description="Low complexity" evidence="1">
    <location>
        <begin position="47"/>
        <end position="57"/>
    </location>
</feature>
<keyword evidence="3" id="KW-1185">Reference proteome</keyword>
<feature type="compositionally biased region" description="Polar residues" evidence="1">
    <location>
        <begin position="104"/>
        <end position="120"/>
    </location>
</feature>
<proteinExistence type="predicted"/>
<comment type="caution">
    <text evidence="2">The sequence shown here is derived from an EMBL/GenBank/DDBJ whole genome shotgun (WGS) entry which is preliminary data.</text>
</comment>
<dbReference type="EMBL" id="VIGI01000005">
    <property type="protein sequence ID" value="KAB8300308.1"/>
    <property type="molecule type" value="Genomic_DNA"/>
</dbReference>
<protein>
    <submittedName>
        <fullName evidence="2">Uncharacterized protein</fullName>
    </submittedName>
</protein>
<gene>
    <name evidence="2" type="ORF">EYC80_000502</name>
</gene>
<feature type="region of interest" description="Disordered" evidence="1">
    <location>
        <begin position="104"/>
        <end position="187"/>
    </location>
</feature>
<evidence type="ECO:0000313" key="3">
    <source>
        <dbReference type="Proteomes" id="UP000326757"/>
    </source>
</evidence>
<feature type="compositionally biased region" description="Polar residues" evidence="1">
    <location>
        <begin position="65"/>
        <end position="75"/>
    </location>
</feature>
<name>A0A5N6KAW7_MONLA</name>
<accession>A0A5N6KAW7</accession>
<dbReference type="Proteomes" id="UP000326757">
    <property type="component" value="Unassembled WGS sequence"/>
</dbReference>
<feature type="region of interest" description="Disordered" evidence="1">
    <location>
        <begin position="1"/>
        <end position="75"/>
    </location>
</feature>
<feature type="compositionally biased region" description="Pro residues" evidence="1">
    <location>
        <begin position="171"/>
        <end position="187"/>
    </location>
</feature>
<organism evidence="2 3">
    <name type="scientific">Monilinia laxa</name>
    <name type="common">Brown rot fungus</name>
    <name type="synonym">Sclerotinia laxa</name>
    <dbReference type="NCBI Taxonomy" id="61186"/>
    <lineage>
        <taxon>Eukaryota</taxon>
        <taxon>Fungi</taxon>
        <taxon>Dikarya</taxon>
        <taxon>Ascomycota</taxon>
        <taxon>Pezizomycotina</taxon>
        <taxon>Leotiomycetes</taxon>
        <taxon>Helotiales</taxon>
        <taxon>Sclerotiniaceae</taxon>
        <taxon>Monilinia</taxon>
    </lineage>
</organism>